<evidence type="ECO:0000256" key="13">
    <source>
        <dbReference type="ARBA" id="ARBA00079052"/>
    </source>
</evidence>
<reference evidence="18" key="3">
    <citation type="submission" date="2025-09" db="UniProtKB">
        <authorList>
            <consortium name="Ensembl"/>
        </authorList>
    </citation>
    <scope>IDENTIFICATION</scope>
</reference>
<evidence type="ECO:0000259" key="16">
    <source>
        <dbReference type="PROSITE" id="PS50864"/>
    </source>
</evidence>
<proteinExistence type="predicted"/>
<dbReference type="SUPFAM" id="SSF144232">
    <property type="entry name" value="HIT/MYND zinc finger-like"/>
    <property type="match status" value="1"/>
</dbReference>
<dbReference type="RefSeq" id="XP_016888236.1">
    <property type="nucleotide sequence ID" value="XM_017032747.2"/>
</dbReference>
<evidence type="ECO:0000256" key="4">
    <source>
        <dbReference type="ARBA" id="ARBA00022723"/>
    </source>
</evidence>
<dbReference type="Pfam" id="PF01342">
    <property type="entry name" value="SAND"/>
    <property type="match status" value="1"/>
</dbReference>
<sequence>MSSPHHLHINPLSATVCRFVLFRQYSADCFSKQTFGRPSYRRLSSLGYLCFACKSREKNDLVQYHQPLLELGADRGFVSGSAEVGAQALRLVRRSATFGSCRSVHGRMDEADSATKALGLDEPPIVEPSVDGVGSDTESEAEVASMAVMAEPGNIDIGAESLPNPDEAEAAFAEVTAVTVRDVQATDDNVFTTTVTAPGGLPEHVLSGRTTLQLGESLSTQKATLIVVHTDGSIVEATGLKSTNAMATDKDSCSKYNWDPSVYNNELPVRCRNTSGVLYKNRLGSGGKGRCIKHNQQWFTPTEFEGLAGRASSKDWKRSIRYAGRPLLCLIQERILVPHAASCTCGACCDDLTACPREGDCLTTESNSMTGPVRLFVPYKRRKKDTEPPMSPPKKELPVSKSITLPPGTTFTVSPSGQFSNPGTLTFDRSPATDATAAAAAAIMSDGSAQSEVFASTAVLTALPALAVAPQPIQAKMAVTTAGSPSAGLVTGLDVGAVGGVGPAVNESQKNTWFYLEDVANTLLSNVQQLKTLIEQAKNSAGDTAGFRGQGGRKEFGFSPSFQSQISFQQQDGSEAKRSSDLTEIIINQMCVNCGRVAMNECTGCHKVNYCSTFCQRKDWKDHQHTCCQSAGGMAMQDEEPITAIDMDKVK</sequence>
<dbReference type="AlphaFoldDB" id="A0A3P8X621"/>
<dbReference type="PROSITE" id="PS50864">
    <property type="entry name" value="SAND"/>
    <property type="match status" value="1"/>
</dbReference>
<keyword evidence="8" id="KW-0805">Transcription regulation</keyword>
<keyword evidence="11" id="KW-0539">Nucleus</keyword>
<dbReference type="GeneTree" id="ENSGT00940000159701"/>
<dbReference type="SUPFAM" id="SSF63763">
    <property type="entry name" value="SAND domain-like"/>
    <property type="match status" value="1"/>
</dbReference>
<keyword evidence="4" id="KW-0479">Metal-binding</keyword>
<evidence type="ECO:0000256" key="6">
    <source>
        <dbReference type="ARBA" id="ARBA00022833"/>
    </source>
</evidence>
<evidence type="ECO:0000259" key="17">
    <source>
        <dbReference type="PROSITE" id="PS50865"/>
    </source>
</evidence>
<dbReference type="PROSITE" id="PS50865">
    <property type="entry name" value="ZF_MYND_2"/>
    <property type="match status" value="1"/>
</dbReference>
<reference evidence="18" key="2">
    <citation type="submission" date="2025-08" db="UniProtKB">
        <authorList>
            <consortium name="Ensembl"/>
        </authorList>
    </citation>
    <scope>IDENTIFICATION</scope>
</reference>
<dbReference type="GO" id="GO:0007399">
    <property type="term" value="P:nervous system development"/>
    <property type="evidence" value="ECO:0007669"/>
    <property type="project" value="UniProtKB-KW"/>
</dbReference>
<evidence type="ECO:0000256" key="9">
    <source>
        <dbReference type="ARBA" id="ARBA00023125"/>
    </source>
</evidence>
<dbReference type="InterPro" id="IPR002893">
    <property type="entry name" value="Znf_MYND"/>
</dbReference>
<dbReference type="FunFam" id="3.10.390.10:FF:000004">
    <property type="entry name" value="Deformed epidermal autoregulatory factor 1"/>
    <property type="match status" value="1"/>
</dbReference>
<accession>A0A3P8X621</accession>
<keyword evidence="6" id="KW-0862">Zinc</keyword>
<keyword evidence="10" id="KW-0804">Transcription</keyword>
<dbReference type="PANTHER" id="PTHR10237:SF1">
    <property type="entry name" value="DEFORMED EPIDERMAL AUTOREGULATORY FACTOR 1 HOMOLOG"/>
    <property type="match status" value="1"/>
</dbReference>
<feature type="domain" description="SAND" evidence="16">
    <location>
        <begin position="257"/>
        <end position="337"/>
    </location>
</feature>
<name>A0A3P8X621_CYNSE</name>
<dbReference type="GO" id="GO:0003677">
    <property type="term" value="F:DNA binding"/>
    <property type="evidence" value="ECO:0007669"/>
    <property type="project" value="UniProtKB-KW"/>
</dbReference>
<dbReference type="GO" id="GO:0005634">
    <property type="term" value="C:nucleus"/>
    <property type="evidence" value="ECO:0007669"/>
    <property type="project" value="UniProtKB-SubCell"/>
</dbReference>
<dbReference type="GeneID" id="103379531"/>
<feature type="region of interest" description="Disordered" evidence="15">
    <location>
        <begin position="382"/>
        <end position="417"/>
    </location>
</feature>
<keyword evidence="2" id="KW-0217">Developmental protein</keyword>
<evidence type="ECO:0000313" key="19">
    <source>
        <dbReference type="Proteomes" id="UP000265120"/>
    </source>
</evidence>
<evidence type="ECO:0000256" key="10">
    <source>
        <dbReference type="ARBA" id="ARBA00023163"/>
    </source>
</evidence>
<dbReference type="InParanoid" id="A0A3P8X621"/>
<evidence type="ECO:0000313" key="18">
    <source>
        <dbReference type="Ensembl" id="ENSCSEP00000033030.1"/>
    </source>
</evidence>
<dbReference type="OrthoDB" id="437457at2759"/>
<evidence type="ECO:0000256" key="8">
    <source>
        <dbReference type="ARBA" id="ARBA00023015"/>
    </source>
</evidence>
<evidence type="ECO:0000256" key="11">
    <source>
        <dbReference type="ARBA" id="ARBA00023242"/>
    </source>
</evidence>
<evidence type="ECO:0000256" key="3">
    <source>
        <dbReference type="ARBA" id="ARBA00022553"/>
    </source>
</evidence>
<dbReference type="Pfam" id="PF01753">
    <property type="entry name" value="zf-MYND"/>
    <property type="match status" value="1"/>
</dbReference>
<evidence type="ECO:0000256" key="7">
    <source>
        <dbReference type="ARBA" id="ARBA00022902"/>
    </source>
</evidence>
<evidence type="ECO:0000256" key="1">
    <source>
        <dbReference type="ARBA" id="ARBA00004123"/>
    </source>
</evidence>
<dbReference type="InterPro" id="IPR010919">
    <property type="entry name" value="SAND-like_dom_sf"/>
</dbReference>
<organism evidence="18 19">
    <name type="scientific">Cynoglossus semilaevis</name>
    <name type="common">Tongue sole</name>
    <dbReference type="NCBI Taxonomy" id="244447"/>
    <lineage>
        <taxon>Eukaryota</taxon>
        <taxon>Metazoa</taxon>
        <taxon>Chordata</taxon>
        <taxon>Craniata</taxon>
        <taxon>Vertebrata</taxon>
        <taxon>Euteleostomi</taxon>
        <taxon>Actinopterygii</taxon>
        <taxon>Neopterygii</taxon>
        <taxon>Teleostei</taxon>
        <taxon>Neoteleostei</taxon>
        <taxon>Acanthomorphata</taxon>
        <taxon>Carangaria</taxon>
        <taxon>Pleuronectiformes</taxon>
        <taxon>Pleuronectoidei</taxon>
        <taxon>Cynoglossidae</taxon>
        <taxon>Cynoglossinae</taxon>
        <taxon>Cynoglossus</taxon>
    </lineage>
</organism>
<evidence type="ECO:0000256" key="12">
    <source>
        <dbReference type="ARBA" id="ARBA00073412"/>
    </source>
</evidence>
<feature type="domain" description="MYND-type" evidence="17">
    <location>
        <begin position="591"/>
        <end position="627"/>
    </location>
</feature>
<keyword evidence="7" id="KW-0524">Neurogenesis</keyword>
<dbReference type="FunFam" id="6.10.140.2220:FF:000008">
    <property type="entry name" value="Deformed epidermal autoregulatory factor 1"/>
    <property type="match status" value="1"/>
</dbReference>
<evidence type="ECO:0000256" key="2">
    <source>
        <dbReference type="ARBA" id="ARBA00022473"/>
    </source>
</evidence>
<dbReference type="CTD" id="10522"/>
<dbReference type="STRING" id="244447.ENSCSEP00000033030"/>
<keyword evidence="19" id="KW-1185">Reference proteome</keyword>
<reference evidence="18 19" key="1">
    <citation type="journal article" date="2014" name="Nat. Genet.">
        <title>Whole-genome sequence of a flatfish provides insights into ZW sex chromosome evolution and adaptation to a benthic lifestyle.</title>
        <authorList>
            <person name="Chen S."/>
            <person name="Zhang G."/>
            <person name="Shao C."/>
            <person name="Huang Q."/>
            <person name="Liu G."/>
            <person name="Zhang P."/>
            <person name="Song W."/>
            <person name="An N."/>
            <person name="Chalopin D."/>
            <person name="Volff J.N."/>
            <person name="Hong Y."/>
            <person name="Li Q."/>
            <person name="Sha Z."/>
            <person name="Zhou H."/>
            <person name="Xie M."/>
            <person name="Yu Q."/>
            <person name="Liu Y."/>
            <person name="Xiang H."/>
            <person name="Wang N."/>
            <person name="Wu K."/>
            <person name="Yang C."/>
            <person name="Zhou Q."/>
            <person name="Liao X."/>
            <person name="Yang L."/>
            <person name="Hu Q."/>
            <person name="Zhang J."/>
            <person name="Meng L."/>
            <person name="Jin L."/>
            <person name="Tian Y."/>
            <person name="Lian J."/>
            <person name="Yang J."/>
            <person name="Miao G."/>
            <person name="Liu S."/>
            <person name="Liang Z."/>
            <person name="Yan F."/>
            <person name="Li Y."/>
            <person name="Sun B."/>
            <person name="Zhang H."/>
            <person name="Zhang J."/>
            <person name="Zhu Y."/>
            <person name="Du M."/>
            <person name="Zhao Y."/>
            <person name="Schartl M."/>
            <person name="Tang Q."/>
            <person name="Wang J."/>
        </authorList>
    </citation>
    <scope>NUCLEOTIDE SEQUENCE</scope>
</reference>
<dbReference type="Proteomes" id="UP000265120">
    <property type="component" value="Chromosome 6"/>
</dbReference>
<dbReference type="OMA" id="KDHQHSC"/>
<keyword evidence="9" id="KW-0238">DNA-binding</keyword>
<evidence type="ECO:0000256" key="14">
    <source>
        <dbReference type="PROSITE-ProRule" id="PRU00134"/>
    </source>
</evidence>
<evidence type="ECO:0000256" key="5">
    <source>
        <dbReference type="ARBA" id="ARBA00022771"/>
    </source>
</evidence>
<dbReference type="InterPro" id="IPR024119">
    <property type="entry name" value="TF_DEAF-1"/>
</dbReference>
<keyword evidence="5 14" id="KW-0863">Zinc-finger</keyword>
<protein>
    <recommendedName>
        <fullName evidence="12">Deformed epidermal autoregulatory factor 1 homolog</fullName>
    </recommendedName>
    <alternativeName>
        <fullName evidence="13">Nuclear DEAF-1-related transcriptional regulator</fullName>
    </alternativeName>
</protein>
<dbReference type="Ensembl" id="ENSCSET00000033454.1">
    <property type="protein sequence ID" value="ENSCSEP00000033030.1"/>
    <property type="gene ID" value="ENSCSEG00000021204.1"/>
</dbReference>
<dbReference type="PANTHER" id="PTHR10237">
    <property type="entry name" value="DEFORMED EPIDERMAL AUTOREGULATORY FACTOR 1 HOMOLOG SUPPRESSIN"/>
    <property type="match status" value="1"/>
</dbReference>
<dbReference type="GO" id="GO:0008270">
    <property type="term" value="F:zinc ion binding"/>
    <property type="evidence" value="ECO:0007669"/>
    <property type="project" value="UniProtKB-KW"/>
</dbReference>
<feature type="compositionally biased region" description="Polar residues" evidence="15">
    <location>
        <begin position="401"/>
        <end position="417"/>
    </location>
</feature>
<dbReference type="SMART" id="SM00258">
    <property type="entry name" value="SAND"/>
    <property type="match status" value="1"/>
</dbReference>
<dbReference type="Gene3D" id="3.10.390.10">
    <property type="entry name" value="SAND domain-like"/>
    <property type="match status" value="1"/>
</dbReference>
<keyword evidence="3" id="KW-0597">Phosphoprotein</keyword>
<dbReference type="InterPro" id="IPR000770">
    <property type="entry name" value="SAND_dom"/>
</dbReference>
<dbReference type="GO" id="GO:0000981">
    <property type="term" value="F:DNA-binding transcription factor activity, RNA polymerase II-specific"/>
    <property type="evidence" value="ECO:0007669"/>
    <property type="project" value="TreeGrafter"/>
</dbReference>
<evidence type="ECO:0000256" key="15">
    <source>
        <dbReference type="SAM" id="MobiDB-lite"/>
    </source>
</evidence>
<dbReference type="Gene3D" id="6.10.140.2220">
    <property type="match status" value="1"/>
</dbReference>
<comment type="subcellular location">
    <subcellularLocation>
        <location evidence="1">Nucleus</location>
    </subcellularLocation>
</comment>